<dbReference type="Proteomes" id="UP000038010">
    <property type="component" value="Unassembled WGS sequence"/>
</dbReference>
<comment type="caution">
    <text evidence="1">The sequence shown here is derived from an EMBL/GenBank/DDBJ whole genome shotgun (WGS) entry which is preliminary data.</text>
</comment>
<keyword evidence="2" id="KW-1185">Reference proteome</keyword>
<protein>
    <submittedName>
        <fullName evidence="1">Uncharacterized protein</fullName>
    </submittedName>
</protein>
<name>A0A0N1HBU1_9EURO</name>
<dbReference type="RefSeq" id="XP_018000909.1">
    <property type="nucleotide sequence ID" value="XM_018139382.1"/>
</dbReference>
<proteinExistence type="predicted"/>
<gene>
    <name evidence="1" type="ORF">AB675_10599</name>
</gene>
<dbReference type="VEuPathDB" id="FungiDB:AB675_10599"/>
<organism evidence="1 2">
    <name type="scientific">Cyphellophora attinorum</name>
    <dbReference type="NCBI Taxonomy" id="1664694"/>
    <lineage>
        <taxon>Eukaryota</taxon>
        <taxon>Fungi</taxon>
        <taxon>Dikarya</taxon>
        <taxon>Ascomycota</taxon>
        <taxon>Pezizomycotina</taxon>
        <taxon>Eurotiomycetes</taxon>
        <taxon>Chaetothyriomycetidae</taxon>
        <taxon>Chaetothyriales</taxon>
        <taxon>Cyphellophoraceae</taxon>
        <taxon>Cyphellophora</taxon>
    </lineage>
</organism>
<evidence type="ECO:0000313" key="2">
    <source>
        <dbReference type="Proteomes" id="UP000038010"/>
    </source>
</evidence>
<dbReference type="AlphaFoldDB" id="A0A0N1HBU1"/>
<dbReference type="EMBL" id="LFJN01000011">
    <property type="protein sequence ID" value="KPI40946.1"/>
    <property type="molecule type" value="Genomic_DNA"/>
</dbReference>
<sequence length="271" mass="29121">MSTTLDQPSSVTELALLRVPLSAGASSPIATRTDVSAVKAPIRAGLLKAKNAMQDFSGESFAFAILEADEEKKFESSQLQAHSQGREEAETEGEAANMILKETVDVLIIGGWPSVDFHVRTWLPSPENQALLVEIGNSGATTRWMWHVDRRREDLEGLLTSAAASSPGGLHLHRLVIDNPEMMEKAEVLLADLQGGVGVRGVVSAWRIDPGYWAEGETDMRANAGVDAAELVILLSTGMDDEVDKRAGDVINQFVGLAVDSTSRVGTIMNI</sequence>
<dbReference type="GeneID" id="28731262"/>
<evidence type="ECO:0000313" key="1">
    <source>
        <dbReference type="EMBL" id="KPI40946.1"/>
    </source>
</evidence>
<dbReference type="OrthoDB" id="3542212at2759"/>
<accession>A0A0N1HBU1</accession>
<reference evidence="1 2" key="1">
    <citation type="submission" date="2015-06" db="EMBL/GenBank/DDBJ databases">
        <title>Draft genome of the ant-associated black yeast Phialophora attae CBS 131958.</title>
        <authorList>
            <person name="Moreno L.F."/>
            <person name="Stielow B.J."/>
            <person name="de Hoog S."/>
            <person name="Vicente V.A."/>
            <person name="Weiss V.A."/>
            <person name="de Vries M."/>
            <person name="Cruz L.M."/>
            <person name="Souza E.M."/>
        </authorList>
    </citation>
    <scope>NUCLEOTIDE SEQUENCE [LARGE SCALE GENOMIC DNA]</scope>
    <source>
        <strain evidence="1 2">CBS 131958</strain>
    </source>
</reference>